<feature type="compositionally biased region" description="Polar residues" evidence="2">
    <location>
        <begin position="889"/>
        <end position="908"/>
    </location>
</feature>
<comment type="caution">
    <text evidence="4">The sequence shown here is derived from an EMBL/GenBank/DDBJ whole genome shotgun (WGS) entry which is preliminary data.</text>
</comment>
<evidence type="ECO:0000313" key="5">
    <source>
        <dbReference type="Proteomes" id="UP000596742"/>
    </source>
</evidence>
<evidence type="ECO:0000256" key="1">
    <source>
        <dbReference type="PROSITE-ProRule" id="PRU00042"/>
    </source>
</evidence>
<feature type="region of interest" description="Disordered" evidence="2">
    <location>
        <begin position="886"/>
        <end position="909"/>
    </location>
</feature>
<evidence type="ECO:0000259" key="3">
    <source>
        <dbReference type="PROSITE" id="PS50157"/>
    </source>
</evidence>
<reference evidence="4" key="1">
    <citation type="submission" date="2018-11" db="EMBL/GenBank/DDBJ databases">
        <authorList>
            <person name="Alioto T."/>
            <person name="Alioto T."/>
        </authorList>
    </citation>
    <scope>NUCLEOTIDE SEQUENCE</scope>
</reference>
<feature type="domain" description="C2H2-type" evidence="3">
    <location>
        <begin position="1210"/>
        <end position="1239"/>
    </location>
</feature>
<feature type="compositionally biased region" description="Basic and acidic residues" evidence="2">
    <location>
        <begin position="662"/>
        <end position="671"/>
    </location>
</feature>
<dbReference type="InterPro" id="IPR049012">
    <property type="entry name" value="Mutator_transp_dom"/>
</dbReference>
<dbReference type="PANTHER" id="PTHR46954:SF1">
    <property type="entry name" value="C2H2-TYPE DOMAIN-CONTAINING PROTEIN"/>
    <property type="match status" value="1"/>
</dbReference>
<accession>A0A8B6CYA3</accession>
<dbReference type="PROSITE" id="PS50157">
    <property type="entry name" value="ZINC_FINGER_C2H2_2"/>
    <property type="match status" value="1"/>
</dbReference>
<dbReference type="EMBL" id="UYJE01002447">
    <property type="protein sequence ID" value="VDI10799.1"/>
    <property type="molecule type" value="Genomic_DNA"/>
</dbReference>
<gene>
    <name evidence="4" type="ORF">MGAL_10B004273</name>
</gene>
<keyword evidence="1" id="KW-0863">Zinc-finger</keyword>
<dbReference type="PANTHER" id="PTHR46954">
    <property type="entry name" value="C2H2-TYPE DOMAIN-CONTAINING PROTEIN"/>
    <property type="match status" value="1"/>
</dbReference>
<dbReference type="OrthoDB" id="10065089at2759"/>
<protein>
    <recommendedName>
        <fullName evidence="3">C2H2-type domain-containing protein</fullName>
    </recommendedName>
</protein>
<dbReference type="Pfam" id="PF20700">
    <property type="entry name" value="Mutator"/>
    <property type="match status" value="2"/>
</dbReference>
<feature type="region of interest" description="Disordered" evidence="2">
    <location>
        <begin position="662"/>
        <end position="689"/>
    </location>
</feature>
<sequence>MINAGMGPSHVNNFLTGCNIPPVDASTLRKKHKELAPVIIEAAETSCKEAQREELECSESSELEGSFDVGWQKRGSGWSYNSHTVTVLQISCQDQAKVCSIWLLRMDQNNATNKLKSAKVKKLPYIVRCFMYTISKHQNSKQSMKTELATIVPHIFGHHEQCSPTWCTYVKDPTKFRFKHLPNGKALSGDKLREELDKLAQNYIERADRLLNLGSTQSNESFNNSVASFAPKNRFYGGTKSLKARVSSAVMQKNEGYGWLSKQINVRKMYCKSKQKITEEATSLWKSIYKNDRQKLTEFLDKDIMKRSITSFFPVTIKTKETERSPSISGTGTSSTSSSSCSTEISDCDKLCTPHQTIAFPNVSGVKGTTATKQKYIDDSQKGLISQFLSELQIIPLKLLTLDVLETPSLIKPLAHISATYFMYSETYQEYNHMYPKKKKNTKVSDNEKNISEVLKTLRSCFKHISSFQLFQQGQMKGILATAVEKAFAIKKKVIIEFQKCETLLDDQLKRIRVQISQKLKQNNPIPTFNMFRLQAVNDQHLSWDEAFVNLIEADKAQFGGNLNFLEIIECGKKLRETNALPINFLVQDKEEKGYAYKLGAAKSLLHWFPVLLIKKGYQLVVVNIHEMYVDGNFFEDILNIDIHEVPLSNERKQQNDDVHVFNRETPDQNKSKPGPKPGTGGRPKKHEQYPTVVQHAVDFLKMHAFSAESRRRNDISLSMGVSMPELRAHLQKNGMSLSTTKRLLVAPNQHMKSAKYYKGLLAAKVPSKCNNAVKNVHKDLHFIRAQVAFVREIAESYPSECISFSCDDKNKVNVGTLAVSRYHQISHFFPPDDAPNYFDHDFPYANSKIIPSGYLHLLNKAKPAHRRSRSVERKKNYNEKIETRRSVSVESGTRNIQQQNKSLTNDNYDSKVDKLGRVHICYSRTGHLYVVNRASKFHSSSSESHANDMHFILENPDVRQNKNCLFLLTDGGPDWTAKSLMTLMSHGRLWEDLNLDYLGIFNHAPGHSAENPIEHKWSPLSKWLVSVTLPITLEGESKPPWEQSNLKADEKEAKTAEVFDNAICTLCKYWNKSHDDFPVTPIPHPCNKEPYPYNDHDDVSSLFKKGIREILSDNKLKELREKLIFLLKHCTRRLYSLEFLKCTDKTCTHCVAHPVKSPGLVAFLRKAGGYSPTPKLSLIHDGHYMTFLEMKFNMDHGMDIQGIGLTPNGVCRRKCRYAFTSKTDEQKHDLLIHYTERQTERQKDRRKRKAEEDEEPTVTTWSCKFVSTDGVSCNFQGTTYYQLRKHKQNLQHFTQKKKKE</sequence>
<evidence type="ECO:0000256" key="2">
    <source>
        <dbReference type="SAM" id="MobiDB-lite"/>
    </source>
</evidence>
<dbReference type="PROSITE" id="PS00028">
    <property type="entry name" value="ZINC_FINGER_C2H2_1"/>
    <property type="match status" value="1"/>
</dbReference>
<name>A0A8B6CYA3_MYTGA</name>
<keyword evidence="1" id="KW-0862">Zinc</keyword>
<proteinExistence type="predicted"/>
<dbReference type="GO" id="GO:0008270">
    <property type="term" value="F:zinc ion binding"/>
    <property type="evidence" value="ECO:0007669"/>
    <property type="project" value="UniProtKB-KW"/>
</dbReference>
<keyword evidence="5" id="KW-1185">Reference proteome</keyword>
<dbReference type="Proteomes" id="UP000596742">
    <property type="component" value="Unassembled WGS sequence"/>
</dbReference>
<dbReference type="InterPro" id="IPR013087">
    <property type="entry name" value="Znf_C2H2_type"/>
</dbReference>
<evidence type="ECO:0000313" key="4">
    <source>
        <dbReference type="EMBL" id="VDI10799.1"/>
    </source>
</evidence>
<organism evidence="4 5">
    <name type="scientific">Mytilus galloprovincialis</name>
    <name type="common">Mediterranean mussel</name>
    <dbReference type="NCBI Taxonomy" id="29158"/>
    <lineage>
        <taxon>Eukaryota</taxon>
        <taxon>Metazoa</taxon>
        <taxon>Spiralia</taxon>
        <taxon>Lophotrochozoa</taxon>
        <taxon>Mollusca</taxon>
        <taxon>Bivalvia</taxon>
        <taxon>Autobranchia</taxon>
        <taxon>Pteriomorphia</taxon>
        <taxon>Mytilida</taxon>
        <taxon>Mytiloidea</taxon>
        <taxon>Mytilidae</taxon>
        <taxon>Mytilinae</taxon>
        <taxon>Mytilus</taxon>
    </lineage>
</organism>
<keyword evidence="1" id="KW-0479">Metal-binding</keyword>